<dbReference type="Gene3D" id="3.10.180.10">
    <property type="entry name" value="2,3-Dihydroxybiphenyl 1,2-Dioxygenase, domain 1"/>
    <property type="match status" value="1"/>
</dbReference>
<dbReference type="InterPro" id="IPR029068">
    <property type="entry name" value="Glyas_Bleomycin-R_OHBP_Dase"/>
</dbReference>
<evidence type="ECO:0000313" key="2">
    <source>
        <dbReference type="EMBL" id="SEV87622.1"/>
    </source>
</evidence>
<dbReference type="PANTHER" id="PTHR33990:SF1">
    <property type="entry name" value="PROTEIN YJDN"/>
    <property type="match status" value="1"/>
</dbReference>
<dbReference type="CDD" id="cd06588">
    <property type="entry name" value="PhnB_like"/>
    <property type="match status" value="1"/>
</dbReference>
<keyword evidence="3" id="KW-1185">Reference proteome</keyword>
<gene>
    <name evidence="2" type="ORF">SAMN04488515_0009</name>
</gene>
<dbReference type="PANTHER" id="PTHR33990">
    <property type="entry name" value="PROTEIN YJDN-RELATED"/>
    <property type="match status" value="1"/>
</dbReference>
<dbReference type="AlphaFoldDB" id="A0A1I0MH45"/>
<reference evidence="2 3" key="1">
    <citation type="submission" date="2016-10" db="EMBL/GenBank/DDBJ databases">
        <authorList>
            <person name="de Groot N.N."/>
        </authorList>
    </citation>
    <scope>NUCLEOTIDE SEQUENCE [LARGE SCALE GENOMIC DNA]</scope>
    <source>
        <strain evidence="2 3">DSM 17925</strain>
    </source>
</reference>
<protein>
    <submittedName>
        <fullName evidence="2">PhnB protein</fullName>
    </submittedName>
</protein>
<dbReference type="Pfam" id="PF00903">
    <property type="entry name" value="Glyoxalase"/>
    <property type="match status" value="1"/>
</dbReference>
<name>A0A1I0MH45_9RHOB</name>
<evidence type="ECO:0000259" key="1">
    <source>
        <dbReference type="Pfam" id="PF00903"/>
    </source>
</evidence>
<dbReference type="RefSeq" id="WP_089994270.1">
    <property type="nucleotide sequence ID" value="NZ_FOIZ01000001.1"/>
</dbReference>
<dbReference type="EMBL" id="FOIZ01000001">
    <property type="protein sequence ID" value="SEV87622.1"/>
    <property type="molecule type" value="Genomic_DNA"/>
</dbReference>
<dbReference type="STRING" id="364200.SAMN04488515_0009"/>
<organism evidence="2 3">
    <name type="scientific">Cognatiyoonia koreensis</name>
    <dbReference type="NCBI Taxonomy" id="364200"/>
    <lineage>
        <taxon>Bacteria</taxon>
        <taxon>Pseudomonadati</taxon>
        <taxon>Pseudomonadota</taxon>
        <taxon>Alphaproteobacteria</taxon>
        <taxon>Rhodobacterales</taxon>
        <taxon>Paracoccaceae</taxon>
        <taxon>Cognatiyoonia</taxon>
    </lineage>
</organism>
<dbReference type="Proteomes" id="UP000199167">
    <property type="component" value="Unassembled WGS sequence"/>
</dbReference>
<sequence>MQIAPYLFFNGNARDAATFYADVFGVDVPEFMTMDGAPPEMNVPENRKGWIMHCTMQIGDYQLMMSDDFMANSPPMAGCNVQLNFETAAEGKRVFDALSAGGEVRMPWEPTFWSAGFGAFSDKFGVRWMIGTDEPPAN</sequence>
<proteinExistence type="predicted"/>
<evidence type="ECO:0000313" key="3">
    <source>
        <dbReference type="Proteomes" id="UP000199167"/>
    </source>
</evidence>
<feature type="domain" description="Glyoxalase/fosfomycin resistance/dioxygenase" evidence="1">
    <location>
        <begin position="3"/>
        <end position="130"/>
    </location>
</feature>
<accession>A0A1I0MH45</accession>
<dbReference type="SUPFAM" id="SSF54593">
    <property type="entry name" value="Glyoxalase/Bleomycin resistance protein/Dihydroxybiphenyl dioxygenase"/>
    <property type="match status" value="1"/>
</dbReference>
<dbReference type="InterPro" id="IPR004360">
    <property type="entry name" value="Glyas_Fos-R_dOase_dom"/>
</dbReference>
<dbReference type="InterPro" id="IPR028973">
    <property type="entry name" value="PhnB-like"/>
</dbReference>
<dbReference type="OrthoDB" id="9795306at2"/>